<keyword evidence="4" id="KW-1185">Reference proteome</keyword>
<sequence length="345" mass="35748">MTPSAVTTTRAVHLARPVRGHPEPDDFTLVEEPLPRLADGKALVRVDALSLDPYLRSLLDNGHLDDPPIRPGEPMAGRALGTVLASDSLPAGTRVLGETGWREHAVLPVAALTPVEVPTGAPPSAMLGILGMPGLTAFAAHARQLLPRAGETVVVSSATGGVGSLAGQLARRAGARTVAIVGSTGKVALARSLGYDEVVVRTAPDWISDLHAACPDRVDAYLHMGDQATLDGVAEHLAIGARVSLCGLIDQSNGAPPTRLRAGALMAARATAVGMVVYDHLDLAEAHRREVGDLLARGEIRLVEDVWDGLENAGAAFAALLAGRNHGKVIVEIAATPSPAQGEQQ</sequence>
<dbReference type="SUPFAM" id="SSF50129">
    <property type="entry name" value="GroES-like"/>
    <property type="match status" value="1"/>
</dbReference>
<dbReference type="InterPro" id="IPR041694">
    <property type="entry name" value="ADH_N_2"/>
</dbReference>
<dbReference type="InterPro" id="IPR036291">
    <property type="entry name" value="NAD(P)-bd_dom_sf"/>
</dbReference>
<protein>
    <submittedName>
        <fullName evidence="3">NADP-dependent oxidoreductase</fullName>
    </submittedName>
</protein>
<dbReference type="Pfam" id="PF16884">
    <property type="entry name" value="ADH_N_2"/>
    <property type="match status" value="1"/>
</dbReference>
<dbReference type="PANTHER" id="PTHR43205">
    <property type="entry name" value="PROSTAGLANDIN REDUCTASE"/>
    <property type="match status" value="1"/>
</dbReference>
<dbReference type="RefSeq" id="WP_343995655.1">
    <property type="nucleotide sequence ID" value="NZ_BAAALG010000011.1"/>
</dbReference>
<dbReference type="InterPro" id="IPR020843">
    <property type="entry name" value="ER"/>
</dbReference>
<evidence type="ECO:0000313" key="3">
    <source>
        <dbReference type="EMBL" id="GAA1108143.1"/>
    </source>
</evidence>
<reference evidence="4" key="1">
    <citation type="journal article" date="2019" name="Int. J. Syst. Evol. Microbiol.">
        <title>The Global Catalogue of Microorganisms (GCM) 10K type strain sequencing project: providing services to taxonomists for standard genome sequencing and annotation.</title>
        <authorList>
            <consortium name="The Broad Institute Genomics Platform"/>
            <consortium name="The Broad Institute Genome Sequencing Center for Infectious Disease"/>
            <person name="Wu L."/>
            <person name="Ma J."/>
        </authorList>
    </citation>
    <scope>NUCLEOTIDE SEQUENCE [LARGE SCALE GENOMIC DNA]</scope>
    <source>
        <strain evidence="4">JCM 13008</strain>
    </source>
</reference>
<dbReference type="EMBL" id="BAAALG010000011">
    <property type="protein sequence ID" value="GAA1108143.1"/>
    <property type="molecule type" value="Genomic_DNA"/>
</dbReference>
<gene>
    <name evidence="3" type="ORF">GCM10009668_30320</name>
</gene>
<evidence type="ECO:0000313" key="4">
    <source>
        <dbReference type="Proteomes" id="UP001501581"/>
    </source>
</evidence>
<evidence type="ECO:0000259" key="2">
    <source>
        <dbReference type="SMART" id="SM00829"/>
    </source>
</evidence>
<proteinExistence type="predicted"/>
<dbReference type="SUPFAM" id="SSF51735">
    <property type="entry name" value="NAD(P)-binding Rossmann-fold domains"/>
    <property type="match status" value="1"/>
</dbReference>
<dbReference type="SMART" id="SM00829">
    <property type="entry name" value="PKS_ER"/>
    <property type="match status" value="1"/>
</dbReference>
<comment type="caution">
    <text evidence="3">The sequence shown here is derived from an EMBL/GenBank/DDBJ whole genome shotgun (WGS) entry which is preliminary data.</text>
</comment>
<dbReference type="InterPro" id="IPR045010">
    <property type="entry name" value="MDR_fam"/>
</dbReference>
<dbReference type="Pfam" id="PF00107">
    <property type="entry name" value="ADH_zinc_N"/>
    <property type="match status" value="1"/>
</dbReference>
<feature type="domain" description="Enoyl reductase (ER)" evidence="2">
    <location>
        <begin position="20"/>
        <end position="331"/>
    </location>
</feature>
<evidence type="ECO:0000256" key="1">
    <source>
        <dbReference type="ARBA" id="ARBA00023002"/>
    </source>
</evidence>
<dbReference type="PANTHER" id="PTHR43205:SF7">
    <property type="entry name" value="PROSTAGLANDIN REDUCTASE 1"/>
    <property type="match status" value="1"/>
</dbReference>
<dbReference type="Gene3D" id="3.90.180.10">
    <property type="entry name" value="Medium-chain alcohol dehydrogenases, catalytic domain"/>
    <property type="match status" value="1"/>
</dbReference>
<dbReference type="InterPro" id="IPR011032">
    <property type="entry name" value="GroES-like_sf"/>
</dbReference>
<dbReference type="InterPro" id="IPR013149">
    <property type="entry name" value="ADH-like_C"/>
</dbReference>
<accession>A0ABP4EGA6</accession>
<dbReference type="Gene3D" id="3.40.50.720">
    <property type="entry name" value="NAD(P)-binding Rossmann-like Domain"/>
    <property type="match status" value="1"/>
</dbReference>
<dbReference type="CDD" id="cd05288">
    <property type="entry name" value="PGDH"/>
    <property type="match status" value="1"/>
</dbReference>
<name>A0ABP4EGA6_9ACTN</name>
<keyword evidence="1" id="KW-0560">Oxidoreductase</keyword>
<dbReference type="Proteomes" id="UP001501581">
    <property type="component" value="Unassembled WGS sequence"/>
</dbReference>
<organism evidence="3 4">
    <name type="scientific">Nocardioides dubius</name>
    <dbReference type="NCBI Taxonomy" id="317019"/>
    <lineage>
        <taxon>Bacteria</taxon>
        <taxon>Bacillati</taxon>
        <taxon>Actinomycetota</taxon>
        <taxon>Actinomycetes</taxon>
        <taxon>Propionibacteriales</taxon>
        <taxon>Nocardioidaceae</taxon>
        <taxon>Nocardioides</taxon>
    </lineage>
</organism>